<keyword evidence="3" id="KW-1003">Cell membrane</keyword>
<comment type="caution">
    <text evidence="8">The sequence shown here is derived from an EMBL/GenBank/DDBJ whole genome shotgun (WGS) entry which is preliminary data.</text>
</comment>
<feature type="transmembrane region" description="Helical" evidence="7">
    <location>
        <begin position="406"/>
        <end position="425"/>
    </location>
</feature>
<comment type="subcellular location">
    <subcellularLocation>
        <location evidence="1">Cell membrane</location>
        <topology evidence="1">Multi-pass membrane protein</topology>
    </subcellularLocation>
</comment>
<keyword evidence="2" id="KW-0813">Transport</keyword>
<dbReference type="Proteomes" id="UP000885986">
    <property type="component" value="Unassembled WGS sequence"/>
</dbReference>
<feature type="transmembrane region" description="Helical" evidence="7">
    <location>
        <begin position="288"/>
        <end position="306"/>
    </location>
</feature>
<evidence type="ECO:0000256" key="1">
    <source>
        <dbReference type="ARBA" id="ARBA00004651"/>
    </source>
</evidence>
<evidence type="ECO:0000256" key="3">
    <source>
        <dbReference type="ARBA" id="ARBA00022475"/>
    </source>
</evidence>
<feature type="transmembrane region" description="Helical" evidence="7">
    <location>
        <begin position="71"/>
        <end position="91"/>
    </location>
</feature>
<evidence type="ECO:0000256" key="4">
    <source>
        <dbReference type="ARBA" id="ARBA00022692"/>
    </source>
</evidence>
<feature type="transmembrane region" description="Helical" evidence="7">
    <location>
        <begin position="246"/>
        <end position="268"/>
    </location>
</feature>
<feature type="transmembrane region" description="Helical" evidence="7">
    <location>
        <begin position="313"/>
        <end position="331"/>
    </location>
</feature>
<dbReference type="Gene3D" id="1.20.1250.20">
    <property type="entry name" value="MFS general substrate transporter like domains"/>
    <property type="match status" value="1"/>
</dbReference>
<feature type="transmembrane region" description="Helical" evidence="7">
    <location>
        <begin position="337"/>
        <end position="362"/>
    </location>
</feature>
<dbReference type="InterPro" id="IPR036259">
    <property type="entry name" value="MFS_trans_sf"/>
</dbReference>
<feature type="transmembrane region" description="Helical" evidence="7">
    <location>
        <begin position="161"/>
        <end position="186"/>
    </location>
</feature>
<evidence type="ECO:0000313" key="8">
    <source>
        <dbReference type="EMBL" id="HET98258.1"/>
    </source>
</evidence>
<evidence type="ECO:0000256" key="2">
    <source>
        <dbReference type="ARBA" id="ARBA00022448"/>
    </source>
</evidence>
<accession>A0A7C2XVW4</accession>
<feature type="transmembrane region" description="Helical" evidence="7">
    <location>
        <begin position="374"/>
        <end position="394"/>
    </location>
</feature>
<dbReference type="AlphaFoldDB" id="A0A7C2XVW4"/>
<dbReference type="PANTHER" id="PTHR43266:SF2">
    <property type="entry name" value="MAJOR FACILITATOR SUPERFAMILY (MFS) PROFILE DOMAIN-CONTAINING PROTEIN"/>
    <property type="match status" value="1"/>
</dbReference>
<dbReference type="SUPFAM" id="SSF103473">
    <property type="entry name" value="MFS general substrate transporter"/>
    <property type="match status" value="1"/>
</dbReference>
<evidence type="ECO:0000256" key="6">
    <source>
        <dbReference type="ARBA" id="ARBA00023136"/>
    </source>
</evidence>
<dbReference type="GO" id="GO:0005886">
    <property type="term" value="C:plasma membrane"/>
    <property type="evidence" value="ECO:0007669"/>
    <property type="project" value="UniProtKB-SubCell"/>
</dbReference>
<dbReference type="Pfam" id="PF07690">
    <property type="entry name" value="MFS_1"/>
    <property type="match status" value="1"/>
</dbReference>
<gene>
    <name evidence="8" type="ORF">ENN98_06140</name>
</gene>
<sequence>MPAMEPHTPTVTRTHLPAGEWRSYVILFTGNRNYLRFWLAGVISQLGNWFNYIAVFVLLNELAGSGVAVSWFLIAKFIPTAILAPAAGVIADRFSRKRIMITCDVGRIFVVLAFLLIRDSSLIWLVFVLALIQEAMWSFYDPARRASVPNICRSEELHLANALSGATWSIMLAVGAALGGLVTAAWGWQTAIVLDALTFALSALLLNTVILPHTSRKREGKTGWREYTGLNDLVAGFSYLAGRRHVAALLLVKSGWALSGGIMVMLAIFGEQVFQVGNQGGGGSGILYSMRGVGAAIGPILAWRLLGERDHQMYRSIGLAFFLACACYLGFSQSPTLAWAALFVMLGHLGGSVQWVFSTTLLQKKVEDQFRGRIFAAEMALLTLILSLSTYFTGAALDRGADPRSVTAVLALLFLLPGTLWTIYAKLRLGARETR</sequence>
<proteinExistence type="predicted"/>
<keyword evidence="6 7" id="KW-0472">Membrane</keyword>
<protein>
    <submittedName>
        <fullName evidence="8">MFS transporter</fullName>
    </submittedName>
</protein>
<dbReference type="EMBL" id="DSDS01000138">
    <property type="protein sequence ID" value="HET98258.1"/>
    <property type="molecule type" value="Genomic_DNA"/>
</dbReference>
<keyword evidence="5 7" id="KW-1133">Transmembrane helix</keyword>
<reference evidence="8" key="1">
    <citation type="journal article" date="2020" name="mSystems">
        <title>Genome- and Community-Level Interaction Insights into Carbon Utilization and Element Cycling Functions of Hydrothermarchaeota in Hydrothermal Sediment.</title>
        <authorList>
            <person name="Zhou Z."/>
            <person name="Liu Y."/>
            <person name="Xu W."/>
            <person name="Pan J."/>
            <person name="Luo Z.H."/>
            <person name="Li M."/>
        </authorList>
    </citation>
    <scope>NUCLEOTIDE SEQUENCE [LARGE SCALE GENOMIC DNA]</scope>
    <source>
        <strain evidence="8">SpSt-1224</strain>
    </source>
</reference>
<organism evidence="8">
    <name type="scientific">Desulfurivibrio alkaliphilus</name>
    <dbReference type="NCBI Taxonomy" id="427923"/>
    <lineage>
        <taxon>Bacteria</taxon>
        <taxon>Pseudomonadati</taxon>
        <taxon>Thermodesulfobacteriota</taxon>
        <taxon>Desulfobulbia</taxon>
        <taxon>Desulfobulbales</taxon>
        <taxon>Desulfobulbaceae</taxon>
        <taxon>Desulfurivibrio</taxon>
    </lineage>
</organism>
<evidence type="ECO:0000256" key="7">
    <source>
        <dbReference type="SAM" id="Phobius"/>
    </source>
</evidence>
<name>A0A7C2XVW4_9BACT</name>
<dbReference type="PANTHER" id="PTHR43266">
    <property type="entry name" value="MACROLIDE-EFFLUX PROTEIN"/>
    <property type="match status" value="1"/>
</dbReference>
<evidence type="ECO:0000256" key="5">
    <source>
        <dbReference type="ARBA" id="ARBA00022989"/>
    </source>
</evidence>
<dbReference type="InterPro" id="IPR011701">
    <property type="entry name" value="MFS"/>
</dbReference>
<keyword evidence="4 7" id="KW-0812">Transmembrane</keyword>
<dbReference type="GO" id="GO:0022857">
    <property type="term" value="F:transmembrane transporter activity"/>
    <property type="evidence" value="ECO:0007669"/>
    <property type="project" value="InterPro"/>
</dbReference>
<feature type="transmembrane region" description="Helical" evidence="7">
    <location>
        <begin position="37"/>
        <end position="59"/>
    </location>
</feature>
<dbReference type="CDD" id="cd06173">
    <property type="entry name" value="MFS_MefA_like"/>
    <property type="match status" value="1"/>
</dbReference>